<dbReference type="Proteomes" id="UP000325182">
    <property type="component" value="Unassembled WGS sequence"/>
</dbReference>
<comment type="caution">
    <text evidence="1">The sequence shown here is derived from an EMBL/GenBank/DDBJ whole genome shotgun (WGS) entry which is preliminary data.</text>
</comment>
<gene>
    <name evidence="1" type="ORF">FZC84_15215</name>
</gene>
<dbReference type="GO" id="GO:0043937">
    <property type="term" value="P:regulation of sporulation"/>
    <property type="evidence" value="ECO:0007669"/>
    <property type="project" value="InterPro"/>
</dbReference>
<protein>
    <submittedName>
        <fullName evidence="1">Aspartyl-phosphate phosphatase Spo0E family protein</fullName>
    </submittedName>
</protein>
<accession>A0A5D4M8K2</accession>
<dbReference type="GO" id="GO:0046983">
    <property type="term" value="F:protein dimerization activity"/>
    <property type="evidence" value="ECO:0007669"/>
    <property type="project" value="InterPro"/>
</dbReference>
<dbReference type="SUPFAM" id="SSF140500">
    <property type="entry name" value="BAS1536-like"/>
    <property type="match status" value="1"/>
</dbReference>
<dbReference type="InterPro" id="IPR018540">
    <property type="entry name" value="Spo0E-like"/>
</dbReference>
<dbReference type="Gene3D" id="4.10.280.10">
    <property type="entry name" value="Helix-loop-helix DNA-binding domain"/>
    <property type="match status" value="1"/>
</dbReference>
<sequence length="57" mass="6693">MRECDLRRLIEETRSRLFKSAAKNGLDSQVTIDISQELDVLINCIQRKHFKENQSQS</sequence>
<dbReference type="Pfam" id="PF09388">
    <property type="entry name" value="SpoOE-like"/>
    <property type="match status" value="1"/>
</dbReference>
<proteinExistence type="predicted"/>
<dbReference type="AlphaFoldDB" id="A0A5D4M8K2"/>
<dbReference type="InterPro" id="IPR036638">
    <property type="entry name" value="HLH_DNA-bd_sf"/>
</dbReference>
<dbReference type="EMBL" id="VTEG01000012">
    <property type="protein sequence ID" value="TYR98259.1"/>
    <property type="molecule type" value="Genomic_DNA"/>
</dbReference>
<evidence type="ECO:0000313" key="1">
    <source>
        <dbReference type="EMBL" id="TYR98259.1"/>
    </source>
</evidence>
<name>A0A5D4M8K2_9BACI</name>
<reference evidence="1 2" key="1">
    <citation type="submission" date="2019-08" db="EMBL/GenBank/DDBJ databases">
        <title>Bacillus genomes from the desert of Cuatro Cienegas, Coahuila.</title>
        <authorList>
            <person name="Olmedo-Alvarez G."/>
        </authorList>
    </citation>
    <scope>NUCLEOTIDE SEQUENCE [LARGE SCALE GENOMIC DNA]</scope>
    <source>
        <strain evidence="1 2">CH128b_4D</strain>
    </source>
</reference>
<evidence type="ECO:0000313" key="2">
    <source>
        <dbReference type="Proteomes" id="UP000325182"/>
    </source>
</evidence>
<dbReference type="InterPro" id="IPR037208">
    <property type="entry name" value="Spo0E-like_sf"/>
</dbReference>
<dbReference type="RefSeq" id="WP_113927599.1">
    <property type="nucleotide sequence ID" value="NZ_VTEG01000012.1"/>
</dbReference>
<organism evidence="1 2">
    <name type="scientific">Rossellomorea vietnamensis</name>
    <dbReference type="NCBI Taxonomy" id="218284"/>
    <lineage>
        <taxon>Bacteria</taxon>
        <taxon>Bacillati</taxon>
        <taxon>Bacillota</taxon>
        <taxon>Bacilli</taxon>
        <taxon>Bacillales</taxon>
        <taxon>Bacillaceae</taxon>
        <taxon>Rossellomorea</taxon>
    </lineage>
</organism>